<evidence type="ECO:0000256" key="5">
    <source>
        <dbReference type="SAM" id="Phobius"/>
    </source>
</evidence>
<dbReference type="GO" id="GO:0005886">
    <property type="term" value="C:plasma membrane"/>
    <property type="evidence" value="ECO:0007669"/>
    <property type="project" value="UniProtKB-SubCell"/>
</dbReference>
<keyword evidence="8" id="KW-1185">Reference proteome</keyword>
<feature type="transmembrane region" description="Helical" evidence="5">
    <location>
        <begin position="87"/>
        <end position="108"/>
    </location>
</feature>
<dbReference type="InterPro" id="IPR036259">
    <property type="entry name" value="MFS_trans_sf"/>
</dbReference>
<dbReference type="EMBL" id="JAAXKZ010000064">
    <property type="protein sequence ID" value="NMH93319.1"/>
    <property type="molecule type" value="Genomic_DNA"/>
</dbReference>
<evidence type="ECO:0000256" key="1">
    <source>
        <dbReference type="ARBA" id="ARBA00004651"/>
    </source>
</evidence>
<dbReference type="AlphaFoldDB" id="A0A848DLA2"/>
<sequence>MTFATGVIIANNYYAQPLEAALAAEFDAPSSAVGAVLTIIQLSYALGLATLVPLGDLLERRRLVVTTLGVTVAGLVVVAAAPTLPVLAAAAGFVGLTTVVAQVLVPFAAEIARDGEQGKVVSTVMSGLLIGILISRAVAGLVAEVFGWRAVFVLGAVLTAVAAVALWRSLPVVPQTTTMSYPSLLRSVLTLIREEPVLRLRMAYGASVYASFGALWTSIGFLLAAPPFSFGDAAIGLFALFGVAGALAARFAGGLADRGWAHRATGAFMAVAAASFAVFALGAHSLVALAVSLVVFDFGVQGSHISNQSVVFALRPEARSRVNTAYMTMYFLGGATGSGLSAVLYASHGWAAVCWIGAAFPAAGLLAWVVESVHRRRTRTVTAAPSTS</sequence>
<feature type="transmembrane region" description="Helical" evidence="5">
    <location>
        <begin position="120"/>
        <end position="139"/>
    </location>
</feature>
<gene>
    <name evidence="7" type="ORF">HF519_17415</name>
</gene>
<dbReference type="CDD" id="cd17324">
    <property type="entry name" value="MFS_NepI_like"/>
    <property type="match status" value="1"/>
</dbReference>
<comment type="subcellular location">
    <subcellularLocation>
        <location evidence="1">Cell membrane</location>
        <topology evidence="1">Multi-pass membrane protein</topology>
    </subcellularLocation>
</comment>
<dbReference type="Pfam" id="PF07690">
    <property type="entry name" value="MFS_1"/>
    <property type="match status" value="1"/>
</dbReference>
<evidence type="ECO:0000256" key="3">
    <source>
        <dbReference type="ARBA" id="ARBA00022989"/>
    </source>
</evidence>
<protein>
    <submittedName>
        <fullName evidence="7">MFS transporter</fullName>
    </submittedName>
</protein>
<dbReference type="InterPro" id="IPR020846">
    <property type="entry name" value="MFS_dom"/>
</dbReference>
<feature type="transmembrane region" description="Helical" evidence="5">
    <location>
        <begin position="32"/>
        <end position="51"/>
    </location>
</feature>
<proteinExistence type="predicted"/>
<evidence type="ECO:0000256" key="4">
    <source>
        <dbReference type="ARBA" id="ARBA00023136"/>
    </source>
</evidence>
<name>A0A848DLA2_9PSEU</name>
<keyword evidence="3 5" id="KW-1133">Transmembrane helix</keyword>
<feature type="domain" description="Major facilitator superfamily (MFS) profile" evidence="6">
    <location>
        <begin position="1"/>
        <end position="376"/>
    </location>
</feature>
<feature type="transmembrane region" description="Helical" evidence="5">
    <location>
        <begin position="230"/>
        <end position="252"/>
    </location>
</feature>
<feature type="transmembrane region" description="Helical" evidence="5">
    <location>
        <begin position="202"/>
        <end position="224"/>
    </location>
</feature>
<dbReference type="SUPFAM" id="SSF103473">
    <property type="entry name" value="MFS general substrate transporter"/>
    <property type="match status" value="1"/>
</dbReference>
<feature type="transmembrane region" description="Helical" evidence="5">
    <location>
        <begin position="264"/>
        <end position="283"/>
    </location>
</feature>
<accession>A0A848DLA2</accession>
<evidence type="ECO:0000259" key="6">
    <source>
        <dbReference type="PROSITE" id="PS50850"/>
    </source>
</evidence>
<dbReference type="InterPro" id="IPR011701">
    <property type="entry name" value="MFS"/>
</dbReference>
<feature type="transmembrane region" description="Helical" evidence="5">
    <location>
        <begin position="145"/>
        <end position="167"/>
    </location>
</feature>
<dbReference type="PANTHER" id="PTHR42910:SF1">
    <property type="entry name" value="MAJOR FACILITATOR SUPERFAMILY (MFS) PROFILE DOMAIN-CONTAINING PROTEIN"/>
    <property type="match status" value="1"/>
</dbReference>
<keyword evidence="2 5" id="KW-0812">Transmembrane</keyword>
<comment type="caution">
    <text evidence="7">The sequence shown here is derived from an EMBL/GenBank/DDBJ whole genome shotgun (WGS) entry which is preliminary data.</text>
</comment>
<keyword evidence="4 5" id="KW-0472">Membrane</keyword>
<dbReference type="GO" id="GO:0022857">
    <property type="term" value="F:transmembrane transporter activity"/>
    <property type="evidence" value="ECO:0007669"/>
    <property type="project" value="InterPro"/>
</dbReference>
<dbReference type="PROSITE" id="PS50850">
    <property type="entry name" value="MFS"/>
    <property type="match status" value="1"/>
</dbReference>
<reference evidence="7 8" key="1">
    <citation type="submission" date="2020-04" db="EMBL/GenBank/DDBJ databases">
        <authorList>
            <person name="Klaysubun C."/>
            <person name="Duangmal K."/>
            <person name="Lipun K."/>
        </authorList>
    </citation>
    <scope>NUCLEOTIDE SEQUENCE [LARGE SCALE GENOMIC DNA]</scope>
    <source>
        <strain evidence="7 8">DSM 45300</strain>
    </source>
</reference>
<dbReference type="PANTHER" id="PTHR42910">
    <property type="entry name" value="TRANSPORTER SCO4007-RELATED"/>
    <property type="match status" value="1"/>
</dbReference>
<feature type="transmembrane region" description="Helical" evidence="5">
    <location>
        <begin position="350"/>
        <end position="370"/>
    </location>
</feature>
<dbReference type="Gene3D" id="1.20.1250.20">
    <property type="entry name" value="MFS general substrate transporter like domains"/>
    <property type="match status" value="1"/>
</dbReference>
<feature type="transmembrane region" description="Helical" evidence="5">
    <location>
        <begin position="63"/>
        <end position="81"/>
    </location>
</feature>
<evidence type="ECO:0000313" key="7">
    <source>
        <dbReference type="EMBL" id="NMH93319.1"/>
    </source>
</evidence>
<evidence type="ECO:0000256" key="2">
    <source>
        <dbReference type="ARBA" id="ARBA00022692"/>
    </source>
</evidence>
<dbReference type="Proteomes" id="UP000586918">
    <property type="component" value="Unassembled WGS sequence"/>
</dbReference>
<organism evidence="7 8">
    <name type="scientific">Pseudonocardia bannensis</name>
    <dbReference type="NCBI Taxonomy" id="630973"/>
    <lineage>
        <taxon>Bacteria</taxon>
        <taxon>Bacillati</taxon>
        <taxon>Actinomycetota</taxon>
        <taxon>Actinomycetes</taxon>
        <taxon>Pseudonocardiales</taxon>
        <taxon>Pseudonocardiaceae</taxon>
        <taxon>Pseudonocardia</taxon>
    </lineage>
</organism>
<evidence type="ECO:0000313" key="8">
    <source>
        <dbReference type="Proteomes" id="UP000586918"/>
    </source>
</evidence>